<accession>S8CSB7</accession>
<gene>
    <name evidence="2" type="ORF">M569_04608</name>
</gene>
<dbReference type="Pfam" id="PF12776">
    <property type="entry name" value="Myb_DNA-bind_3"/>
    <property type="match status" value="1"/>
</dbReference>
<evidence type="ECO:0000313" key="3">
    <source>
        <dbReference type="Proteomes" id="UP000015453"/>
    </source>
</evidence>
<protein>
    <recommendedName>
        <fullName evidence="1">Myb/SANT-like domain-containing protein</fullName>
    </recommendedName>
</protein>
<name>S8CSB7_9LAMI</name>
<dbReference type="EMBL" id="AUSU01001802">
    <property type="protein sequence ID" value="EPS70154.1"/>
    <property type="molecule type" value="Genomic_DNA"/>
</dbReference>
<comment type="caution">
    <text evidence="2">The sequence shown here is derived from an EMBL/GenBank/DDBJ whole genome shotgun (WGS) entry which is preliminary data.</text>
</comment>
<evidence type="ECO:0000313" key="2">
    <source>
        <dbReference type="EMBL" id="EPS70154.1"/>
    </source>
</evidence>
<reference evidence="2 3" key="1">
    <citation type="journal article" date="2013" name="BMC Genomics">
        <title>The miniature genome of a carnivorous plant Genlisea aurea contains a low number of genes and short non-coding sequences.</title>
        <authorList>
            <person name="Leushkin E.V."/>
            <person name="Sutormin R.A."/>
            <person name="Nabieva E.R."/>
            <person name="Penin A.A."/>
            <person name="Kondrashov A.S."/>
            <person name="Logacheva M.D."/>
        </authorList>
    </citation>
    <scope>NUCLEOTIDE SEQUENCE [LARGE SCALE GENOMIC DNA]</scope>
</reference>
<dbReference type="OrthoDB" id="910499at2759"/>
<dbReference type="PANTHER" id="PTHR46250:SF15">
    <property type="entry name" value="OS01G0523800 PROTEIN"/>
    <property type="match status" value="1"/>
</dbReference>
<evidence type="ECO:0000259" key="1">
    <source>
        <dbReference type="Pfam" id="PF12776"/>
    </source>
</evidence>
<dbReference type="InterPro" id="IPR024752">
    <property type="entry name" value="Myb/SANT-like_dom"/>
</dbReference>
<dbReference type="Proteomes" id="UP000015453">
    <property type="component" value="Unassembled WGS sequence"/>
</dbReference>
<sequence length="176" mass="20500">MSSGNEQQKERLVWTVHEEDALISGFHAIMPAWKCDNGFRTGFLQQLEKEVKAALPVTHIKARPHILNKYKTWKREYGLVASMVAKSGVGFNSVTKMLTATDELWNEMSTEFPERKKLRKKTWSYFDSWSIVLRSSTKYRRHFPSEFYRTRLRIKSGYRLATSYNASDHNTSLGSQ</sequence>
<dbReference type="PANTHER" id="PTHR46250">
    <property type="entry name" value="MYB/SANT-LIKE DNA-BINDING DOMAIN PROTEIN-RELATED"/>
    <property type="match status" value="1"/>
</dbReference>
<feature type="domain" description="Myb/SANT-like" evidence="1">
    <location>
        <begin position="14"/>
        <end position="107"/>
    </location>
</feature>
<dbReference type="AlphaFoldDB" id="S8CSB7"/>
<proteinExistence type="predicted"/>
<organism evidence="2 3">
    <name type="scientific">Genlisea aurea</name>
    <dbReference type="NCBI Taxonomy" id="192259"/>
    <lineage>
        <taxon>Eukaryota</taxon>
        <taxon>Viridiplantae</taxon>
        <taxon>Streptophyta</taxon>
        <taxon>Embryophyta</taxon>
        <taxon>Tracheophyta</taxon>
        <taxon>Spermatophyta</taxon>
        <taxon>Magnoliopsida</taxon>
        <taxon>eudicotyledons</taxon>
        <taxon>Gunneridae</taxon>
        <taxon>Pentapetalae</taxon>
        <taxon>asterids</taxon>
        <taxon>lamiids</taxon>
        <taxon>Lamiales</taxon>
        <taxon>Lentibulariaceae</taxon>
        <taxon>Genlisea</taxon>
    </lineage>
</organism>
<keyword evidence="3" id="KW-1185">Reference proteome</keyword>